<dbReference type="Gene3D" id="3.30.420.10">
    <property type="entry name" value="Ribonuclease H-like superfamily/Ribonuclease H"/>
    <property type="match status" value="1"/>
</dbReference>
<dbReference type="Proteomes" id="UP001219934">
    <property type="component" value="Unassembled WGS sequence"/>
</dbReference>
<feature type="region of interest" description="Disordered" evidence="1">
    <location>
        <begin position="139"/>
        <end position="164"/>
    </location>
</feature>
<comment type="caution">
    <text evidence="3">The sequence shown here is derived from an EMBL/GenBank/DDBJ whole genome shotgun (WGS) entry which is preliminary data.</text>
</comment>
<name>A0AAD6F3I4_9TELE</name>
<dbReference type="Pfam" id="PF13358">
    <property type="entry name" value="DDE_3"/>
    <property type="match status" value="1"/>
</dbReference>
<evidence type="ECO:0000313" key="3">
    <source>
        <dbReference type="EMBL" id="KAJ4920159.1"/>
    </source>
</evidence>
<dbReference type="InterPro" id="IPR038717">
    <property type="entry name" value="Tc1-like_DDE_dom"/>
</dbReference>
<evidence type="ECO:0000259" key="2">
    <source>
        <dbReference type="Pfam" id="PF13358"/>
    </source>
</evidence>
<dbReference type="AlphaFoldDB" id="A0AAD6F3I4"/>
<organism evidence="3 4">
    <name type="scientific">Pogonophryne albipinna</name>
    <dbReference type="NCBI Taxonomy" id="1090488"/>
    <lineage>
        <taxon>Eukaryota</taxon>
        <taxon>Metazoa</taxon>
        <taxon>Chordata</taxon>
        <taxon>Craniata</taxon>
        <taxon>Vertebrata</taxon>
        <taxon>Euteleostomi</taxon>
        <taxon>Actinopterygii</taxon>
        <taxon>Neopterygii</taxon>
        <taxon>Teleostei</taxon>
        <taxon>Neoteleostei</taxon>
        <taxon>Acanthomorphata</taxon>
        <taxon>Eupercaria</taxon>
        <taxon>Perciformes</taxon>
        <taxon>Notothenioidei</taxon>
        <taxon>Pogonophryne</taxon>
    </lineage>
</organism>
<proteinExistence type="predicted"/>
<accession>A0AAD6F3I4</accession>
<protein>
    <recommendedName>
        <fullName evidence="2">Tc1-like transposase DDE domain-containing protein</fullName>
    </recommendedName>
</protein>
<dbReference type="EMBL" id="JAPTMU010000219">
    <property type="protein sequence ID" value="KAJ4920159.1"/>
    <property type="molecule type" value="Genomic_DNA"/>
</dbReference>
<sequence length="174" mass="20478">MNNSNYVDILRDNMNKSALSLRLGRRWVFQHDNDPKHTSNLVQQFLKDTKTKVLEWPAQSPDLKPIEICRVLKVNVHARRPRNLDQLEQFAMEEWAKFPQETCANLVKNYSERLLSVVAQKGLNQRNWESQCSWMEEGRMEEGRMEEGRMEEGRMEEGVMEDEGKSIKRELVAV</sequence>
<dbReference type="InterPro" id="IPR036397">
    <property type="entry name" value="RNaseH_sf"/>
</dbReference>
<reference evidence="3" key="1">
    <citation type="submission" date="2022-11" db="EMBL/GenBank/DDBJ databases">
        <title>Chromosome-level genome of Pogonophryne albipinna.</title>
        <authorList>
            <person name="Jo E."/>
        </authorList>
    </citation>
    <scope>NUCLEOTIDE SEQUENCE</scope>
    <source>
        <strain evidence="3">SGF0006</strain>
        <tissue evidence="3">Muscle</tissue>
    </source>
</reference>
<evidence type="ECO:0000256" key="1">
    <source>
        <dbReference type="SAM" id="MobiDB-lite"/>
    </source>
</evidence>
<keyword evidence="4" id="KW-1185">Reference proteome</keyword>
<evidence type="ECO:0000313" key="4">
    <source>
        <dbReference type="Proteomes" id="UP001219934"/>
    </source>
</evidence>
<feature type="domain" description="Tc1-like transposase DDE" evidence="2">
    <location>
        <begin position="21"/>
        <end position="87"/>
    </location>
</feature>
<gene>
    <name evidence="3" type="ORF">JOQ06_026273</name>
</gene>
<dbReference type="GO" id="GO:0003676">
    <property type="term" value="F:nucleic acid binding"/>
    <property type="evidence" value="ECO:0007669"/>
    <property type="project" value="InterPro"/>
</dbReference>